<dbReference type="Proteomes" id="UP000075903">
    <property type="component" value="Unassembled WGS sequence"/>
</dbReference>
<organism evidence="2 3">
    <name type="scientific">Anopheles merus</name>
    <name type="common">Mosquito</name>
    <dbReference type="NCBI Taxonomy" id="30066"/>
    <lineage>
        <taxon>Eukaryota</taxon>
        <taxon>Metazoa</taxon>
        <taxon>Ecdysozoa</taxon>
        <taxon>Arthropoda</taxon>
        <taxon>Hexapoda</taxon>
        <taxon>Insecta</taxon>
        <taxon>Pterygota</taxon>
        <taxon>Neoptera</taxon>
        <taxon>Endopterygota</taxon>
        <taxon>Diptera</taxon>
        <taxon>Nematocera</taxon>
        <taxon>Culicoidea</taxon>
        <taxon>Culicidae</taxon>
        <taxon>Anophelinae</taxon>
        <taxon>Anopheles</taxon>
    </lineage>
</organism>
<proteinExistence type="predicted"/>
<keyword evidence="1" id="KW-0472">Membrane</keyword>
<dbReference type="VEuPathDB" id="VectorBase:AMEM011182"/>
<protein>
    <submittedName>
        <fullName evidence="2">Uncharacterized protein</fullName>
    </submittedName>
</protein>
<keyword evidence="1" id="KW-1133">Transmembrane helix</keyword>
<sequence length="113" mass="12577">MLCDRSFGARCWLAEEDAVDDMVEVEPCSIWLEELAECQLSALACFSSACCRKRCCMPCMAGLLLLLVLLLSDRSLISYLYYENTFRYIAHAGRPTTMLTIANVMAMDTVAGS</sequence>
<dbReference type="AlphaFoldDB" id="A0A182V9K0"/>
<feature type="transmembrane region" description="Helical" evidence="1">
    <location>
        <begin position="62"/>
        <end position="82"/>
    </location>
</feature>
<evidence type="ECO:0000313" key="2">
    <source>
        <dbReference type="EnsemblMetazoa" id="AMEM011182-PA"/>
    </source>
</evidence>
<evidence type="ECO:0000313" key="3">
    <source>
        <dbReference type="Proteomes" id="UP000075903"/>
    </source>
</evidence>
<reference evidence="2" key="1">
    <citation type="submission" date="2020-05" db="UniProtKB">
        <authorList>
            <consortium name="EnsemblMetazoa"/>
        </authorList>
    </citation>
    <scope>IDENTIFICATION</scope>
    <source>
        <strain evidence="2">MAF</strain>
    </source>
</reference>
<evidence type="ECO:0000256" key="1">
    <source>
        <dbReference type="SAM" id="Phobius"/>
    </source>
</evidence>
<dbReference type="EnsemblMetazoa" id="AMEM011182-RA">
    <property type="protein sequence ID" value="AMEM011182-PA"/>
    <property type="gene ID" value="AMEM011182"/>
</dbReference>
<keyword evidence="1" id="KW-0812">Transmembrane</keyword>
<name>A0A182V9K0_ANOME</name>
<keyword evidence="3" id="KW-1185">Reference proteome</keyword>
<accession>A0A182V9K0</accession>